<dbReference type="AlphaFoldDB" id="A0A6I3SLA7"/>
<feature type="transmembrane region" description="Helical" evidence="1">
    <location>
        <begin position="20"/>
        <end position="43"/>
    </location>
</feature>
<keyword evidence="1" id="KW-1133">Transmembrane helix</keyword>
<dbReference type="Proteomes" id="UP000430670">
    <property type="component" value="Unassembled WGS sequence"/>
</dbReference>
<protein>
    <recommendedName>
        <fullName evidence="4">Bypass of forespore C C-terminal domain-containing protein</fullName>
    </recommendedName>
</protein>
<proteinExistence type="predicted"/>
<organism evidence="2 3">
    <name type="scientific">Heliobacterium mobile</name>
    <name type="common">Heliobacillus mobilis</name>
    <dbReference type="NCBI Taxonomy" id="28064"/>
    <lineage>
        <taxon>Bacteria</taxon>
        <taxon>Bacillati</taxon>
        <taxon>Bacillota</taxon>
        <taxon>Clostridia</taxon>
        <taxon>Eubacteriales</taxon>
        <taxon>Heliobacteriaceae</taxon>
        <taxon>Heliobacterium</taxon>
    </lineage>
</organism>
<keyword evidence="1" id="KW-0472">Membrane</keyword>
<sequence length="208" mass="23692">MIPVEQIRTYKKSGKGSWRFALLSLIFLYFLTFTLTYMTVFAYDFMVVNGQSSWEERYGKDYLDHPIAPGVAITVETTHQLCGHKTTENLERPEDWTGRPFRELMQRYPEKEGWQWELRPGNIIFSRSVSGLCADDSTKRHLGVAEGVVAVIVGPPGVYGGIDRLTNIEASRLPDPLRRMAESGWLSPELEDQISLYLDGMDESNGHK</sequence>
<keyword evidence="1" id="KW-0812">Transmembrane</keyword>
<keyword evidence="3" id="KW-1185">Reference proteome</keyword>
<accession>A0A6I3SLA7</accession>
<name>A0A6I3SLA7_HELMO</name>
<reference evidence="2 3" key="1">
    <citation type="submission" date="2019-11" db="EMBL/GenBank/DDBJ databases">
        <title>Whole-genome sequence of a the green, strictly anaerobic photosynthetic bacterium Heliobacillus mobilis DSM 6151.</title>
        <authorList>
            <person name="Kyndt J.A."/>
            <person name="Meyer T.E."/>
        </authorList>
    </citation>
    <scope>NUCLEOTIDE SEQUENCE [LARGE SCALE GENOMIC DNA]</scope>
    <source>
        <strain evidence="2 3">DSM 6151</strain>
    </source>
</reference>
<evidence type="ECO:0008006" key="4">
    <source>
        <dbReference type="Google" id="ProtNLM"/>
    </source>
</evidence>
<evidence type="ECO:0000313" key="2">
    <source>
        <dbReference type="EMBL" id="MTV49700.1"/>
    </source>
</evidence>
<dbReference type="EMBL" id="WNKU01000014">
    <property type="protein sequence ID" value="MTV49700.1"/>
    <property type="molecule type" value="Genomic_DNA"/>
</dbReference>
<gene>
    <name evidence="2" type="ORF">GJ688_12030</name>
</gene>
<evidence type="ECO:0000256" key="1">
    <source>
        <dbReference type="SAM" id="Phobius"/>
    </source>
</evidence>
<evidence type="ECO:0000313" key="3">
    <source>
        <dbReference type="Proteomes" id="UP000430670"/>
    </source>
</evidence>
<comment type="caution">
    <text evidence="2">The sequence shown here is derived from an EMBL/GenBank/DDBJ whole genome shotgun (WGS) entry which is preliminary data.</text>
</comment>